<dbReference type="RefSeq" id="XP_040709307.1">
    <property type="nucleotide sequence ID" value="XM_040864661.1"/>
</dbReference>
<keyword evidence="2" id="KW-0732">Signal</keyword>
<gene>
    <name evidence="3" type="ORF">BCR38DRAFT_491413</name>
</gene>
<dbReference type="Proteomes" id="UP000193689">
    <property type="component" value="Unassembled WGS sequence"/>
</dbReference>
<organism evidence="3 4">
    <name type="scientific">Pseudomassariella vexata</name>
    <dbReference type="NCBI Taxonomy" id="1141098"/>
    <lineage>
        <taxon>Eukaryota</taxon>
        <taxon>Fungi</taxon>
        <taxon>Dikarya</taxon>
        <taxon>Ascomycota</taxon>
        <taxon>Pezizomycotina</taxon>
        <taxon>Sordariomycetes</taxon>
        <taxon>Xylariomycetidae</taxon>
        <taxon>Amphisphaeriales</taxon>
        <taxon>Pseudomassariaceae</taxon>
        <taxon>Pseudomassariella</taxon>
    </lineage>
</organism>
<feature type="region of interest" description="Disordered" evidence="1">
    <location>
        <begin position="186"/>
        <end position="249"/>
    </location>
</feature>
<feature type="signal peptide" evidence="2">
    <location>
        <begin position="1"/>
        <end position="18"/>
    </location>
</feature>
<sequence length="249" mass="26988">MICLTTLLITVMAMAVMGTPLVALPNKDEVLTMDTSSFNQASDGMPTSISGVLAMIKAQDPDLFPNILHVISRDVGTAKEHALTPRHNDQGGVGPPPPNKCCPKGYPYKGTKKQKNNFWNMHLSEVRSKQKTLHKVQKADQADHRNEIQKLRQKQFGASSKNKAKYRTAKNGAIAKYHKEKIEDKKLKDGWQKHKVFDKKLQQQDKAGGIKSGGGSKGGGRKGGIKSVGGSKGGGRKGGGKKAGGKKRH</sequence>
<dbReference type="AlphaFoldDB" id="A0A1Y2D7W1"/>
<evidence type="ECO:0000313" key="3">
    <source>
        <dbReference type="EMBL" id="ORY54725.1"/>
    </source>
</evidence>
<feature type="region of interest" description="Disordered" evidence="1">
    <location>
        <begin position="152"/>
        <end position="172"/>
    </location>
</feature>
<proteinExistence type="predicted"/>
<comment type="caution">
    <text evidence="3">The sequence shown here is derived from an EMBL/GenBank/DDBJ whole genome shotgun (WGS) entry which is preliminary data.</text>
</comment>
<name>A0A1Y2D7W1_9PEZI</name>
<evidence type="ECO:0000256" key="2">
    <source>
        <dbReference type="SAM" id="SignalP"/>
    </source>
</evidence>
<protein>
    <submittedName>
        <fullName evidence="3">Uncharacterized protein</fullName>
    </submittedName>
</protein>
<evidence type="ECO:0000313" key="4">
    <source>
        <dbReference type="Proteomes" id="UP000193689"/>
    </source>
</evidence>
<accession>A0A1Y2D7W1</accession>
<feature type="compositionally biased region" description="Basic residues" evidence="1">
    <location>
        <begin position="234"/>
        <end position="249"/>
    </location>
</feature>
<keyword evidence="4" id="KW-1185">Reference proteome</keyword>
<dbReference type="EMBL" id="MCFJ01000032">
    <property type="protein sequence ID" value="ORY54725.1"/>
    <property type="molecule type" value="Genomic_DNA"/>
</dbReference>
<dbReference type="InParanoid" id="A0A1Y2D7W1"/>
<reference evidence="3 4" key="1">
    <citation type="submission" date="2016-07" db="EMBL/GenBank/DDBJ databases">
        <title>Pervasive Adenine N6-methylation of Active Genes in Fungi.</title>
        <authorList>
            <consortium name="DOE Joint Genome Institute"/>
            <person name="Mondo S.J."/>
            <person name="Dannebaum R.O."/>
            <person name="Kuo R.C."/>
            <person name="Labutti K."/>
            <person name="Haridas S."/>
            <person name="Kuo A."/>
            <person name="Salamov A."/>
            <person name="Ahrendt S.R."/>
            <person name="Lipzen A."/>
            <person name="Sullivan W."/>
            <person name="Andreopoulos W.B."/>
            <person name="Clum A."/>
            <person name="Lindquist E."/>
            <person name="Daum C."/>
            <person name="Ramamoorthy G.K."/>
            <person name="Gryganskyi A."/>
            <person name="Culley D."/>
            <person name="Magnuson J.K."/>
            <person name="James T.Y."/>
            <person name="O'Malley M.A."/>
            <person name="Stajich J.E."/>
            <person name="Spatafora J.W."/>
            <person name="Visel A."/>
            <person name="Grigoriev I.V."/>
        </authorList>
    </citation>
    <scope>NUCLEOTIDE SEQUENCE [LARGE SCALE GENOMIC DNA]</scope>
    <source>
        <strain evidence="3 4">CBS 129021</strain>
    </source>
</reference>
<dbReference type="GeneID" id="63780873"/>
<evidence type="ECO:0000256" key="1">
    <source>
        <dbReference type="SAM" id="MobiDB-lite"/>
    </source>
</evidence>
<feature type="chain" id="PRO_5012327509" evidence="2">
    <location>
        <begin position="19"/>
        <end position="249"/>
    </location>
</feature>